<proteinExistence type="predicted"/>
<dbReference type="GO" id="GO:0005886">
    <property type="term" value="C:plasma membrane"/>
    <property type="evidence" value="ECO:0007669"/>
    <property type="project" value="UniProtKB-SubCell"/>
</dbReference>
<evidence type="ECO:0000259" key="7">
    <source>
        <dbReference type="Pfam" id="PF00482"/>
    </source>
</evidence>
<feature type="transmembrane region" description="Helical" evidence="6">
    <location>
        <begin position="454"/>
        <end position="471"/>
    </location>
</feature>
<evidence type="ECO:0000313" key="9">
    <source>
        <dbReference type="Proteomes" id="UP000199126"/>
    </source>
</evidence>
<protein>
    <submittedName>
        <fullName evidence="8">Flagellar protein FlaJ</fullName>
    </submittedName>
</protein>
<keyword evidence="5 6" id="KW-0472">Membrane</keyword>
<organism evidence="8 9">
    <name type="scientific">Halogranum amylolyticum</name>
    <dbReference type="NCBI Taxonomy" id="660520"/>
    <lineage>
        <taxon>Archaea</taxon>
        <taxon>Methanobacteriati</taxon>
        <taxon>Methanobacteriota</taxon>
        <taxon>Stenosarchaea group</taxon>
        <taxon>Halobacteria</taxon>
        <taxon>Halobacteriales</taxon>
        <taxon>Haloferacaceae</taxon>
    </lineage>
</organism>
<dbReference type="InterPro" id="IPR056569">
    <property type="entry name" value="ArlJ-like"/>
</dbReference>
<accession>A0A1H8P1M7</accession>
<feature type="domain" description="Type II secretion system protein GspF" evidence="7">
    <location>
        <begin position="486"/>
        <end position="611"/>
    </location>
</feature>
<evidence type="ECO:0000256" key="3">
    <source>
        <dbReference type="ARBA" id="ARBA00022692"/>
    </source>
</evidence>
<dbReference type="EMBL" id="FODV01000002">
    <property type="protein sequence ID" value="SEO35846.1"/>
    <property type="molecule type" value="Genomic_DNA"/>
</dbReference>
<evidence type="ECO:0000256" key="6">
    <source>
        <dbReference type="SAM" id="Phobius"/>
    </source>
</evidence>
<keyword evidence="3 6" id="KW-0812">Transmembrane</keyword>
<evidence type="ECO:0000256" key="2">
    <source>
        <dbReference type="ARBA" id="ARBA00022475"/>
    </source>
</evidence>
<evidence type="ECO:0000256" key="4">
    <source>
        <dbReference type="ARBA" id="ARBA00022989"/>
    </source>
</evidence>
<keyword evidence="4 6" id="KW-1133">Transmembrane helix</keyword>
<reference evidence="9" key="1">
    <citation type="submission" date="2016-10" db="EMBL/GenBank/DDBJ databases">
        <authorList>
            <person name="Varghese N."/>
            <person name="Submissions S."/>
        </authorList>
    </citation>
    <scope>NUCLEOTIDE SEQUENCE [LARGE SCALE GENOMIC DNA]</scope>
    <source>
        <strain evidence="9">CGMCC 1.10121</strain>
    </source>
</reference>
<feature type="transmembrane region" description="Helical" evidence="6">
    <location>
        <begin position="288"/>
        <end position="311"/>
    </location>
</feature>
<keyword evidence="8" id="KW-0966">Cell projection</keyword>
<feature type="transmembrane region" description="Helical" evidence="6">
    <location>
        <begin position="129"/>
        <end position="150"/>
    </location>
</feature>
<dbReference type="Proteomes" id="UP000199126">
    <property type="component" value="Unassembled WGS sequence"/>
</dbReference>
<keyword evidence="9" id="KW-1185">Reference proteome</keyword>
<dbReference type="RefSeq" id="WP_089821073.1">
    <property type="nucleotide sequence ID" value="NZ_FODV01000002.1"/>
</dbReference>
<evidence type="ECO:0000256" key="5">
    <source>
        <dbReference type="ARBA" id="ARBA00023136"/>
    </source>
</evidence>
<evidence type="ECO:0000256" key="1">
    <source>
        <dbReference type="ARBA" id="ARBA00004651"/>
    </source>
</evidence>
<dbReference type="Gene3D" id="1.20.81.30">
    <property type="entry name" value="Type II secretion system (T2SS), domain F"/>
    <property type="match status" value="1"/>
</dbReference>
<dbReference type="PANTHER" id="PTHR35402:SF1">
    <property type="entry name" value="TYPE II SECRETION SYSTEM PROTEIN GSPF DOMAIN-CONTAINING PROTEIN"/>
    <property type="match status" value="1"/>
</dbReference>
<dbReference type="InterPro" id="IPR042094">
    <property type="entry name" value="T2SS_GspF_sf"/>
</dbReference>
<name>A0A1H8P1M7_9EURY</name>
<feature type="transmembrane region" description="Helical" evidence="6">
    <location>
        <begin position="591"/>
        <end position="616"/>
    </location>
</feature>
<dbReference type="PANTHER" id="PTHR35402">
    <property type="entry name" value="INTEGRAL MEMBRANE PROTEIN-RELATED"/>
    <property type="match status" value="1"/>
</dbReference>
<gene>
    <name evidence="8" type="ORF">SAMN04487948_10248</name>
</gene>
<dbReference type="AlphaFoldDB" id="A0A1H8P1M7"/>
<dbReference type="InterPro" id="IPR018076">
    <property type="entry name" value="T2SS_GspF_dom"/>
</dbReference>
<comment type="subcellular location">
    <subcellularLocation>
        <location evidence="1">Cell membrane</location>
        <topology evidence="1">Multi-pass membrane protein</topology>
    </subcellularLocation>
</comment>
<keyword evidence="2" id="KW-1003">Cell membrane</keyword>
<feature type="transmembrane region" description="Helical" evidence="6">
    <location>
        <begin position="317"/>
        <end position="337"/>
    </location>
</feature>
<evidence type="ECO:0000313" key="8">
    <source>
        <dbReference type="EMBL" id="SEO35846.1"/>
    </source>
</evidence>
<dbReference type="Pfam" id="PF00482">
    <property type="entry name" value="T2SSF"/>
    <property type="match status" value="2"/>
</dbReference>
<feature type="transmembrane region" description="Helical" evidence="6">
    <location>
        <begin position="6"/>
        <end position="22"/>
    </location>
</feature>
<keyword evidence="8" id="KW-0969">Cilium</keyword>
<feature type="domain" description="Type II secretion system protein GspF" evidence="7">
    <location>
        <begin position="179"/>
        <end position="302"/>
    </location>
</feature>
<dbReference type="OrthoDB" id="12374at2157"/>
<sequence>MLWSVPLGFVSVVCLVVVLDHIDDRVRLAVTRLGLALFGDYVETADGAERQRRRMHAAHVGVTHRVYASRTLLYSTLFGVVGSVLGVYLAAGVVSALSVSADEIRASLPAALSFLGDLATLPSLALGELFGLLLFASATVGTVLAVGSYWGRWLYLDQLAVARAGAIEATLPRTVAFVYALSRSGMSVPNVLATLVDNRTVYGAAADEVNVAVRDMDAFGTDVLTALRRVARRTPSEQLGEFAENLASVLSSGRNLSTFLHGQYERYQEEARAQQEQYLELLATFAEVYVTVLVAGPLFFITTLVVVGLVIQDTLGIVRFVSYVAIPLGTAGLVVYVDSVTPTPGSGDGRHFVDRPTDGARRFAPDGGAVSGTSTANEASTANHQRLRAYDRLRPLRRWFDDPWGTAFSRPTRSLALTVPLGLLWVVWRVDWSVRSSLARFDLAAVLDAVDEPLVQAMIFVLGVFALAYEVRKRRLRTMEAAVPDFLDRMASVNEAGVTVVQSLQRVARSDLGGLTPEVERAWRDVRWGADAETALRRMAARTSSPTVARAVTLVTNAMRATDDVAPVLRIAADEAQASWRLRRERRTEMVTYLLVIYISFFVFLGIVAALSVSFLPAVEATQTVGGGSATGSLPTGSVFGGIGDVDTDAYRLLFFHASVVQAVCSGLVAGQLGEESVADGVKHGVVLLVVAYAAFLVV</sequence>
<feature type="transmembrane region" description="Helical" evidence="6">
    <location>
        <begin position="72"/>
        <end position="91"/>
    </location>
</feature>
<keyword evidence="8" id="KW-0282">Flagellum</keyword>